<reference evidence="7" key="1">
    <citation type="submission" date="2021-08" db="EMBL/GenBank/DDBJ databases">
        <title>Comparative analyses of Brucepasteria parasyntrophica and Teretinema zuelzerae.</title>
        <authorList>
            <person name="Song Y."/>
            <person name="Brune A."/>
        </authorList>
    </citation>
    <scope>NUCLEOTIDE SEQUENCE</scope>
    <source>
        <strain evidence="7">DSM 1903</strain>
    </source>
</reference>
<proteinExistence type="inferred from homology"/>
<dbReference type="InterPro" id="IPR013766">
    <property type="entry name" value="Thioredoxin_domain"/>
</dbReference>
<dbReference type="FunFam" id="3.40.30.10:FF:000010">
    <property type="entry name" value="Glutathione peroxidase"/>
    <property type="match status" value="1"/>
</dbReference>
<dbReference type="PANTHER" id="PTHR11592">
    <property type="entry name" value="GLUTATHIONE PEROXIDASE"/>
    <property type="match status" value="1"/>
</dbReference>
<dbReference type="AlphaFoldDB" id="A0AAE3EM66"/>
<evidence type="ECO:0000313" key="7">
    <source>
        <dbReference type="EMBL" id="MCD1655864.1"/>
    </source>
</evidence>
<name>A0AAE3EM66_9SPIR</name>
<dbReference type="Pfam" id="PF00255">
    <property type="entry name" value="GSHPx"/>
    <property type="match status" value="1"/>
</dbReference>
<feature type="domain" description="Thioredoxin" evidence="6">
    <location>
        <begin position="1"/>
        <end position="182"/>
    </location>
</feature>
<dbReference type="InterPro" id="IPR029759">
    <property type="entry name" value="GPX_AS"/>
</dbReference>
<dbReference type="PROSITE" id="PS51352">
    <property type="entry name" value="THIOREDOXIN_2"/>
    <property type="match status" value="1"/>
</dbReference>
<sequence length="184" mass="20917">MNIYDLTATAIDGKHIPLSEYRGKALVIVNTASKCGFTPQYESLEQLYKKYRDRGLEILGFPSNDFAGQEPGSNQDVESFCKMNYGVSFKLTEKTSVRGPQAHKVFAFLTKEKPFKGFNANHPIASLLESNLRTNFPHFMEGDSVKWNFTKFLIAPDGTVYERFEPTTDPMEMEADIVKLLEKR</sequence>
<dbReference type="PANTHER" id="PTHR11592:SF78">
    <property type="entry name" value="GLUTATHIONE PEROXIDASE"/>
    <property type="match status" value="1"/>
</dbReference>
<dbReference type="InterPro" id="IPR036249">
    <property type="entry name" value="Thioredoxin-like_sf"/>
</dbReference>
<comment type="similarity">
    <text evidence="1 5">Belongs to the glutathione peroxidase family.</text>
</comment>
<dbReference type="PROSITE" id="PS51355">
    <property type="entry name" value="GLUTATHIONE_PEROXID_3"/>
    <property type="match status" value="1"/>
</dbReference>
<dbReference type="Gene3D" id="3.40.30.10">
    <property type="entry name" value="Glutaredoxin"/>
    <property type="match status" value="1"/>
</dbReference>
<dbReference type="RefSeq" id="WP_230757804.1">
    <property type="nucleotide sequence ID" value="NZ_JAINWA010000003.1"/>
</dbReference>
<dbReference type="SUPFAM" id="SSF52833">
    <property type="entry name" value="Thioredoxin-like"/>
    <property type="match status" value="1"/>
</dbReference>
<dbReference type="PROSITE" id="PS00460">
    <property type="entry name" value="GLUTATHIONE_PEROXID_1"/>
    <property type="match status" value="1"/>
</dbReference>
<evidence type="ECO:0000259" key="6">
    <source>
        <dbReference type="PROSITE" id="PS51352"/>
    </source>
</evidence>
<evidence type="ECO:0000256" key="1">
    <source>
        <dbReference type="ARBA" id="ARBA00006926"/>
    </source>
</evidence>
<dbReference type="GO" id="GO:0034599">
    <property type="term" value="P:cellular response to oxidative stress"/>
    <property type="evidence" value="ECO:0007669"/>
    <property type="project" value="TreeGrafter"/>
</dbReference>
<evidence type="ECO:0000256" key="3">
    <source>
        <dbReference type="ARBA" id="ARBA00023002"/>
    </source>
</evidence>
<keyword evidence="3 5" id="KW-0560">Oxidoreductase</keyword>
<keyword evidence="8" id="KW-1185">Reference proteome</keyword>
<evidence type="ECO:0000256" key="2">
    <source>
        <dbReference type="ARBA" id="ARBA00022559"/>
    </source>
</evidence>
<dbReference type="EMBL" id="JAINWA010000003">
    <property type="protein sequence ID" value="MCD1655864.1"/>
    <property type="molecule type" value="Genomic_DNA"/>
</dbReference>
<keyword evidence="2 5" id="KW-0575">Peroxidase</keyword>
<comment type="caution">
    <text evidence="7">The sequence shown here is derived from an EMBL/GenBank/DDBJ whole genome shotgun (WGS) entry which is preliminary data.</text>
</comment>
<dbReference type="PIRSF" id="PIRSF000303">
    <property type="entry name" value="Glutathion_perox"/>
    <property type="match status" value="1"/>
</dbReference>
<dbReference type="PRINTS" id="PR01011">
    <property type="entry name" value="GLUTPROXDASE"/>
</dbReference>
<dbReference type="InterPro" id="IPR000889">
    <property type="entry name" value="Glutathione_peroxidase"/>
</dbReference>
<evidence type="ECO:0000256" key="5">
    <source>
        <dbReference type="RuleBase" id="RU000499"/>
    </source>
</evidence>
<feature type="active site" evidence="4">
    <location>
        <position position="35"/>
    </location>
</feature>
<evidence type="ECO:0000313" key="8">
    <source>
        <dbReference type="Proteomes" id="UP001198163"/>
    </source>
</evidence>
<gene>
    <name evidence="7" type="ORF">K7J14_14290</name>
</gene>
<evidence type="ECO:0000256" key="4">
    <source>
        <dbReference type="PIRSR" id="PIRSR000303-1"/>
    </source>
</evidence>
<organism evidence="7 8">
    <name type="scientific">Teretinema zuelzerae</name>
    <dbReference type="NCBI Taxonomy" id="156"/>
    <lineage>
        <taxon>Bacteria</taxon>
        <taxon>Pseudomonadati</taxon>
        <taxon>Spirochaetota</taxon>
        <taxon>Spirochaetia</taxon>
        <taxon>Spirochaetales</taxon>
        <taxon>Treponemataceae</taxon>
        <taxon>Teretinema</taxon>
    </lineage>
</organism>
<dbReference type="Proteomes" id="UP001198163">
    <property type="component" value="Unassembled WGS sequence"/>
</dbReference>
<dbReference type="CDD" id="cd00340">
    <property type="entry name" value="GSH_Peroxidase"/>
    <property type="match status" value="1"/>
</dbReference>
<accession>A0AAE3EM66</accession>
<protein>
    <recommendedName>
        <fullName evidence="5">Glutathione peroxidase</fullName>
    </recommendedName>
</protein>
<dbReference type="GO" id="GO:0004601">
    <property type="term" value="F:peroxidase activity"/>
    <property type="evidence" value="ECO:0007669"/>
    <property type="project" value="UniProtKB-KW"/>
</dbReference>